<evidence type="ECO:0000259" key="2">
    <source>
        <dbReference type="Pfam" id="PF13681"/>
    </source>
</evidence>
<feature type="domain" description="PilX/PilW C-terminal" evidence="2">
    <location>
        <begin position="124"/>
        <end position="198"/>
    </location>
</feature>
<evidence type="ECO:0000313" key="4">
    <source>
        <dbReference type="Proteomes" id="UP000234456"/>
    </source>
</evidence>
<dbReference type="OrthoDB" id="5405962at2"/>
<accession>A0A2N4TX18</accession>
<gene>
    <name evidence="3" type="ORF">C0Q88_05905</name>
</gene>
<reference evidence="3 4" key="1">
    <citation type="submission" date="2017-12" db="EMBL/GenBank/DDBJ databases">
        <title>Draft genome sequence of Ralstonia pickettii 52.</title>
        <authorList>
            <person name="Zheng B."/>
        </authorList>
    </citation>
    <scope>NUCLEOTIDE SEQUENCE [LARGE SCALE GENOMIC DNA]</scope>
    <source>
        <strain evidence="3 4">52</strain>
    </source>
</reference>
<dbReference type="Proteomes" id="UP000234456">
    <property type="component" value="Unassembled WGS sequence"/>
</dbReference>
<evidence type="ECO:0000256" key="1">
    <source>
        <dbReference type="SAM" id="Phobius"/>
    </source>
</evidence>
<feature type="transmembrane region" description="Helical" evidence="1">
    <location>
        <begin position="12"/>
        <end position="34"/>
    </location>
</feature>
<proteinExistence type="predicted"/>
<dbReference type="EMBL" id="PKQE01000001">
    <property type="protein sequence ID" value="PLC44228.1"/>
    <property type="molecule type" value="Genomic_DNA"/>
</dbReference>
<keyword evidence="1" id="KW-1133">Transmembrane helix</keyword>
<keyword evidence="1" id="KW-0472">Membrane</keyword>
<protein>
    <submittedName>
        <fullName evidence="3">Pilus assembly protein PilZ</fullName>
    </submittedName>
</protein>
<dbReference type="InterPro" id="IPR025205">
    <property type="entry name" value="PilX/PilW_C"/>
</dbReference>
<organism evidence="3 4">
    <name type="scientific">Ralstonia pickettii</name>
    <name type="common">Burkholderia pickettii</name>
    <dbReference type="NCBI Taxonomy" id="329"/>
    <lineage>
        <taxon>Bacteria</taxon>
        <taxon>Pseudomonadati</taxon>
        <taxon>Pseudomonadota</taxon>
        <taxon>Betaproteobacteria</taxon>
        <taxon>Burkholderiales</taxon>
        <taxon>Burkholderiaceae</taxon>
        <taxon>Ralstonia</taxon>
    </lineage>
</organism>
<dbReference type="Pfam" id="PF13681">
    <property type="entry name" value="PilX"/>
    <property type="match status" value="1"/>
</dbReference>
<dbReference type="AlphaFoldDB" id="A0A2N4TX18"/>
<sequence>MLIQQTSVRGFSIIAVTGTLIIISVLTVTALQLVQDHLRRTGLSADYAIALHAAETALGAAECELAVATGTPIRRNCLVTMDAARIAALDPVTLAGFVPGICGQGTEAGLCWPLQGQSASKLANLVQSGSRSVTLTTAAQRDGLSATPARYVIEPIPDALPGQWLQAGAGRAPSLFRITAAGFGINPQINVLLQTVFRPRANAP</sequence>
<keyword evidence="1" id="KW-0812">Transmembrane</keyword>
<dbReference type="RefSeq" id="WP_102064707.1">
    <property type="nucleotide sequence ID" value="NZ_PKQE01000001.1"/>
</dbReference>
<evidence type="ECO:0000313" key="3">
    <source>
        <dbReference type="EMBL" id="PLC44228.1"/>
    </source>
</evidence>
<name>A0A2N4TX18_RALPI</name>
<comment type="caution">
    <text evidence="3">The sequence shown here is derived from an EMBL/GenBank/DDBJ whole genome shotgun (WGS) entry which is preliminary data.</text>
</comment>